<accession>A0AA39SEI0</accession>
<evidence type="ECO:0000259" key="2">
    <source>
        <dbReference type="Pfam" id="PF20167"/>
    </source>
</evidence>
<dbReference type="InterPro" id="IPR046796">
    <property type="entry name" value="Transposase_32_dom"/>
</dbReference>
<evidence type="ECO:0000313" key="3">
    <source>
        <dbReference type="EMBL" id="KAK0589969.1"/>
    </source>
</evidence>
<evidence type="ECO:0000256" key="1">
    <source>
        <dbReference type="SAM" id="MobiDB-lite"/>
    </source>
</evidence>
<name>A0AA39SEI0_ACESA</name>
<reference evidence="3" key="1">
    <citation type="journal article" date="2022" name="Plant J.">
        <title>Strategies of tolerance reflected in two North American maple genomes.</title>
        <authorList>
            <person name="McEvoy S.L."/>
            <person name="Sezen U.U."/>
            <person name="Trouern-Trend A."/>
            <person name="McMahon S.M."/>
            <person name="Schaberg P.G."/>
            <person name="Yang J."/>
            <person name="Wegrzyn J.L."/>
            <person name="Swenson N.G."/>
        </authorList>
    </citation>
    <scope>NUCLEOTIDE SEQUENCE</scope>
    <source>
        <strain evidence="3">NS2018</strain>
    </source>
</reference>
<feature type="compositionally biased region" description="Basic and acidic residues" evidence="1">
    <location>
        <begin position="205"/>
        <end position="215"/>
    </location>
</feature>
<dbReference type="EMBL" id="JAUESC010000381">
    <property type="protein sequence ID" value="KAK0589969.1"/>
    <property type="molecule type" value="Genomic_DNA"/>
</dbReference>
<reference evidence="3" key="2">
    <citation type="submission" date="2023-06" db="EMBL/GenBank/DDBJ databases">
        <authorList>
            <person name="Swenson N.G."/>
            <person name="Wegrzyn J.L."/>
            <person name="Mcevoy S.L."/>
        </authorList>
    </citation>
    <scope>NUCLEOTIDE SEQUENCE</scope>
    <source>
        <strain evidence="3">NS2018</strain>
        <tissue evidence="3">Leaf</tissue>
    </source>
</reference>
<proteinExistence type="predicted"/>
<dbReference type="AlphaFoldDB" id="A0AA39SEI0"/>
<feature type="compositionally biased region" description="Acidic residues" evidence="1">
    <location>
        <begin position="217"/>
        <end position="247"/>
    </location>
</feature>
<gene>
    <name evidence="3" type="ORF">LWI29_020809</name>
</gene>
<feature type="region of interest" description="Disordered" evidence="1">
    <location>
        <begin position="302"/>
        <end position="339"/>
    </location>
</feature>
<keyword evidence="4" id="KW-1185">Reference proteome</keyword>
<dbReference type="Proteomes" id="UP001168877">
    <property type="component" value="Unassembled WGS sequence"/>
</dbReference>
<feature type="compositionally biased region" description="Basic and acidic residues" evidence="1">
    <location>
        <begin position="312"/>
        <end position="325"/>
    </location>
</feature>
<evidence type="ECO:0000313" key="4">
    <source>
        <dbReference type="Proteomes" id="UP001168877"/>
    </source>
</evidence>
<feature type="compositionally biased region" description="Basic residues" evidence="1">
    <location>
        <begin position="326"/>
        <end position="339"/>
    </location>
</feature>
<feature type="domain" description="Putative plant transposon protein" evidence="2">
    <location>
        <begin position="30"/>
        <end position="182"/>
    </location>
</feature>
<protein>
    <recommendedName>
        <fullName evidence="2">Putative plant transposon protein domain-containing protein</fullName>
    </recommendedName>
</protein>
<sequence length="352" mass="40700">MGRKKIVQWIKIGEGSILKGEITVPQTVEDRKWVEFVKTPRIANGNMVHELFASMVPNNFQAGGAMRVRGVEVTITFDTINSHFKTDTFPDHRKGYKAFEETRSKLARRLKENNKKLWDENHQLKQSELPQLLAFLNMFHTCPPKPIVRRSTLLVNRAELLLYYISSSDIDIGSIIKVEIVTANYLGDKNLRSWKDVIIRTNGGEETKDREKVTEGLESDSEDIDFGDDDAEFEDVDSNDNDEDLDEEENLRLSKFERIMAAVYASSAVHHKSGAKLRQELDDLREDTTEILKETGLKIYQRRPKQSMESSKTTKEEAATVELKRKQLKKKKPRERRRARIPWRILSSPRIL</sequence>
<feature type="region of interest" description="Disordered" evidence="1">
    <location>
        <begin position="205"/>
        <end position="247"/>
    </location>
</feature>
<dbReference type="Pfam" id="PF20167">
    <property type="entry name" value="Transposase_32"/>
    <property type="match status" value="1"/>
</dbReference>
<organism evidence="3 4">
    <name type="scientific">Acer saccharum</name>
    <name type="common">Sugar maple</name>
    <dbReference type="NCBI Taxonomy" id="4024"/>
    <lineage>
        <taxon>Eukaryota</taxon>
        <taxon>Viridiplantae</taxon>
        <taxon>Streptophyta</taxon>
        <taxon>Embryophyta</taxon>
        <taxon>Tracheophyta</taxon>
        <taxon>Spermatophyta</taxon>
        <taxon>Magnoliopsida</taxon>
        <taxon>eudicotyledons</taxon>
        <taxon>Gunneridae</taxon>
        <taxon>Pentapetalae</taxon>
        <taxon>rosids</taxon>
        <taxon>malvids</taxon>
        <taxon>Sapindales</taxon>
        <taxon>Sapindaceae</taxon>
        <taxon>Hippocastanoideae</taxon>
        <taxon>Acereae</taxon>
        <taxon>Acer</taxon>
    </lineage>
</organism>
<comment type="caution">
    <text evidence="3">The sequence shown here is derived from an EMBL/GenBank/DDBJ whole genome shotgun (WGS) entry which is preliminary data.</text>
</comment>